<dbReference type="SMART" id="SM00327">
    <property type="entry name" value="VWA"/>
    <property type="match status" value="1"/>
</dbReference>
<dbReference type="EMBL" id="CP051627">
    <property type="protein sequence ID" value="UPT21654.1"/>
    <property type="molecule type" value="Genomic_DNA"/>
</dbReference>
<name>A0ABY4L2S3_THEAE</name>
<organism evidence="3 4">
    <name type="scientific">Thermobifida alba</name>
    <name type="common">Thermomonospora alba</name>
    <dbReference type="NCBI Taxonomy" id="53522"/>
    <lineage>
        <taxon>Bacteria</taxon>
        <taxon>Bacillati</taxon>
        <taxon>Actinomycetota</taxon>
        <taxon>Actinomycetes</taxon>
        <taxon>Streptosporangiales</taxon>
        <taxon>Nocardiopsidaceae</taxon>
        <taxon>Thermobifida</taxon>
    </lineage>
</organism>
<dbReference type="Pfam" id="PF13531">
    <property type="entry name" value="SBP_bac_11"/>
    <property type="match status" value="1"/>
</dbReference>
<evidence type="ECO:0000313" key="3">
    <source>
        <dbReference type="EMBL" id="UPT21654.1"/>
    </source>
</evidence>
<dbReference type="InterPro" id="IPR051173">
    <property type="entry name" value="Ca_channel_alpha-2/delta"/>
</dbReference>
<dbReference type="SUPFAM" id="SSF53850">
    <property type="entry name" value="Periplasmic binding protein-like II"/>
    <property type="match status" value="1"/>
</dbReference>
<dbReference type="Gene3D" id="3.40.50.410">
    <property type="entry name" value="von Willebrand factor, type A domain"/>
    <property type="match status" value="1"/>
</dbReference>
<dbReference type="SUPFAM" id="SSF53300">
    <property type="entry name" value="vWA-like"/>
    <property type="match status" value="1"/>
</dbReference>
<dbReference type="Pfam" id="PF00092">
    <property type="entry name" value="VWA"/>
    <property type="match status" value="1"/>
</dbReference>
<dbReference type="PROSITE" id="PS50234">
    <property type="entry name" value="VWFA"/>
    <property type="match status" value="1"/>
</dbReference>
<accession>A0ABY4L2S3</accession>
<evidence type="ECO:0000259" key="2">
    <source>
        <dbReference type="PROSITE" id="PS50234"/>
    </source>
</evidence>
<dbReference type="Proteomes" id="UP000832041">
    <property type="component" value="Chromosome"/>
</dbReference>
<dbReference type="RefSeq" id="WP_248590143.1">
    <property type="nucleotide sequence ID" value="NZ_BAABEB010000028.1"/>
</dbReference>
<protein>
    <submittedName>
        <fullName evidence="3">VWA domain-containing protein</fullName>
    </submittedName>
</protein>
<sequence>MVYQAPPAPPKRQRRLLPLLIVAVVAVVVIALVRWVSTGANLPSLALFGCSDDAVTLTVAASPEKAGVMRQLAEDYSGTRIDEGCVEVSVVEQSSGETLEALDSGEWDEQRYGPRPDVWSPASSGWVQIARQRTAEQDRASLIPDQTPSIANSPLVIAMPRPMAEALGWPEEDLGWADLHDLADSADGWGSVGHPEWGEFRMGKTNPNYSTSGLNATIGTYFAGTGLASDLTVEDINSSRTRAFVSAVERSIVHYGDITMTFLANLQRADAEGQGLTYVSAVAVEEMSVVHYNQGNPTGDPESAEGAELPNVPLVAVYPEEGTLMSDHPYVVLDWADEPRRAAAADFLEYLLGDEAQQLFLDNAFRGHDGATGELLREDNGVLPAKPAELPLPSATVLDAMLENWAELRKPANVLLVIDTSGSMQEAVPGTGTTRLELAKDAAITSIDEFSDSDHVGLWMFSTDLEANGQDWRELVPLGPLGEPADGGSRRDQIVERIANLPPGGGTGLHDTVLAAHTLVAENSRSDAINAVVFLTDGRNEDLNGIGLEELLDRITPESGQQGVRVFTISYGEEADLDTMTRIAEATDAAAYDSSDPESIGEVFEAVISNF</sequence>
<dbReference type="PANTHER" id="PTHR10166:SF37">
    <property type="entry name" value="STOLID, ISOFORM H"/>
    <property type="match status" value="1"/>
</dbReference>
<keyword evidence="1" id="KW-1133">Transmembrane helix</keyword>
<dbReference type="InterPro" id="IPR002035">
    <property type="entry name" value="VWF_A"/>
</dbReference>
<reference evidence="3 4" key="1">
    <citation type="submission" date="2020-04" db="EMBL/GenBank/DDBJ databases">
        <title>Thermobifida alba genome sequencing and assembly.</title>
        <authorList>
            <person name="Luzics S."/>
            <person name="Horvath B."/>
            <person name="Nagy I."/>
            <person name="Toth A."/>
            <person name="Nagy I."/>
            <person name="Kukolya J."/>
        </authorList>
    </citation>
    <scope>NUCLEOTIDE SEQUENCE [LARGE SCALE GENOMIC DNA]</scope>
    <source>
        <strain evidence="3 4">DSM 43795</strain>
    </source>
</reference>
<keyword evidence="4" id="KW-1185">Reference proteome</keyword>
<keyword evidence="1" id="KW-0472">Membrane</keyword>
<dbReference type="InterPro" id="IPR036465">
    <property type="entry name" value="vWFA_dom_sf"/>
</dbReference>
<keyword evidence="1" id="KW-0812">Transmembrane</keyword>
<gene>
    <name evidence="3" type="ORF">FOF52_12435</name>
</gene>
<feature type="transmembrane region" description="Helical" evidence="1">
    <location>
        <begin position="16"/>
        <end position="36"/>
    </location>
</feature>
<proteinExistence type="predicted"/>
<evidence type="ECO:0000313" key="4">
    <source>
        <dbReference type="Proteomes" id="UP000832041"/>
    </source>
</evidence>
<feature type="domain" description="VWFA" evidence="2">
    <location>
        <begin position="413"/>
        <end position="607"/>
    </location>
</feature>
<evidence type="ECO:0000256" key="1">
    <source>
        <dbReference type="SAM" id="Phobius"/>
    </source>
</evidence>
<dbReference type="PANTHER" id="PTHR10166">
    <property type="entry name" value="VOLTAGE-DEPENDENT CALCIUM CHANNEL SUBUNIT ALPHA-2/DELTA-RELATED"/>
    <property type="match status" value="1"/>
</dbReference>